<protein>
    <submittedName>
        <fullName evidence="1">Uncharacterized protein</fullName>
    </submittedName>
</protein>
<dbReference type="EMBL" id="MHQJ01000030">
    <property type="protein sequence ID" value="OHA01019.1"/>
    <property type="molecule type" value="Genomic_DNA"/>
</dbReference>
<dbReference type="Proteomes" id="UP000177362">
    <property type="component" value="Unassembled WGS sequence"/>
</dbReference>
<organism evidence="1 2">
    <name type="scientific">Candidatus Sungbacteria bacterium RIFCSPHIGHO2_02_FULL_49_12</name>
    <dbReference type="NCBI Taxonomy" id="1802271"/>
    <lineage>
        <taxon>Bacteria</taxon>
        <taxon>Candidatus Sungiibacteriota</taxon>
    </lineage>
</organism>
<gene>
    <name evidence="1" type="ORF">A3C11_00905</name>
</gene>
<proteinExistence type="predicted"/>
<sequence>MALSFLEEQYPEIVGTAKTWNYIYTILGLAPPSSAKSISRANQDIVKSFYREVRYDICYFFS</sequence>
<evidence type="ECO:0000313" key="1">
    <source>
        <dbReference type="EMBL" id="OHA01019.1"/>
    </source>
</evidence>
<evidence type="ECO:0000313" key="2">
    <source>
        <dbReference type="Proteomes" id="UP000177362"/>
    </source>
</evidence>
<name>A0A1G2KRI8_9BACT</name>
<comment type="caution">
    <text evidence="1">The sequence shown here is derived from an EMBL/GenBank/DDBJ whole genome shotgun (WGS) entry which is preliminary data.</text>
</comment>
<reference evidence="1 2" key="1">
    <citation type="journal article" date="2016" name="Nat. Commun.">
        <title>Thousands of microbial genomes shed light on interconnected biogeochemical processes in an aquifer system.</title>
        <authorList>
            <person name="Anantharaman K."/>
            <person name="Brown C.T."/>
            <person name="Hug L.A."/>
            <person name="Sharon I."/>
            <person name="Castelle C.J."/>
            <person name="Probst A.J."/>
            <person name="Thomas B.C."/>
            <person name="Singh A."/>
            <person name="Wilkins M.J."/>
            <person name="Karaoz U."/>
            <person name="Brodie E.L."/>
            <person name="Williams K.H."/>
            <person name="Hubbard S.S."/>
            <person name="Banfield J.F."/>
        </authorList>
    </citation>
    <scope>NUCLEOTIDE SEQUENCE [LARGE SCALE GENOMIC DNA]</scope>
</reference>
<dbReference type="AlphaFoldDB" id="A0A1G2KRI8"/>
<accession>A0A1G2KRI8</accession>